<feature type="domain" description="Oxidoreductase molybdopterin-binding" evidence="1">
    <location>
        <begin position="31"/>
        <end position="170"/>
    </location>
</feature>
<dbReference type="InterPro" id="IPR036374">
    <property type="entry name" value="OxRdtase_Mopterin-bd_sf"/>
</dbReference>
<dbReference type="Gene3D" id="3.90.420.10">
    <property type="entry name" value="Oxidoreductase, molybdopterin-binding domain"/>
    <property type="match status" value="1"/>
</dbReference>
<dbReference type="AlphaFoldDB" id="A0A6J5DN39"/>
<dbReference type="EMBL" id="CADIKF010000014">
    <property type="protein sequence ID" value="CAB3755629.1"/>
    <property type="molecule type" value="Genomic_DNA"/>
</dbReference>
<organism evidence="2 3">
    <name type="scientific">Paraburkholderia solisilvae</name>
    <dbReference type="NCBI Taxonomy" id="624376"/>
    <lineage>
        <taxon>Bacteria</taxon>
        <taxon>Pseudomonadati</taxon>
        <taxon>Pseudomonadota</taxon>
        <taxon>Betaproteobacteria</taxon>
        <taxon>Burkholderiales</taxon>
        <taxon>Burkholderiaceae</taxon>
        <taxon>Paraburkholderia</taxon>
    </lineage>
</organism>
<evidence type="ECO:0000313" key="2">
    <source>
        <dbReference type="EMBL" id="CAB3755629.1"/>
    </source>
</evidence>
<reference evidence="2 3" key="1">
    <citation type="submission" date="2020-04" db="EMBL/GenBank/DDBJ databases">
        <authorList>
            <person name="De Canck E."/>
        </authorList>
    </citation>
    <scope>NUCLEOTIDE SEQUENCE [LARGE SCALE GENOMIC DNA]</scope>
    <source>
        <strain evidence="2 3">LMG 29739</strain>
    </source>
</reference>
<evidence type="ECO:0000313" key="3">
    <source>
        <dbReference type="Proteomes" id="UP000494329"/>
    </source>
</evidence>
<evidence type="ECO:0000259" key="1">
    <source>
        <dbReference type="Pfam" id="PF00174"/>
    </source>
</evidence>
<dbReference type="SUPFAM" id="SSF56524">
    <property type="entry name" value="Oxidoreductase molybdopterin-binding domain"/>
    <property type="match status" value="1"/>
</dbReference>
<dbReference type="Pfam" id="PF00174">
    <property type="entry name" value="Oxidored_molyb"/>
    <property type="match status" value="1"/>
</dbReference>
<dbReference type="Proteomes" id="UP000494329">
    <property type="component" value="Unassembled WGS sequence"/>
</dbReference>
<sequence>MEPMEHSGTTAAHATDGAKRVEHDSYECGATLSLTGDFQRPLTLTLDALRAHASIVADPFDLRCFTTNRFIRKVDSYRGVLLKDLIDLAGLRNERPGDFKRTIFIAVAHDGYAVTFSWHELFNTPVGEQVLVAFERGDAPLSSEDGAPLLFSAADILPAPRHVKRLARIVARVVAP</sequence>
<dbReference type="InterPro" id="IPR000572">
    <property type="entry name" value="OxRdtase_Mopterin-bd_dom"/>
</dbReference>
<protein>
    <recommendedName>
        <fullName evidence="1">Oxidoreductase molybdopterin-binding domain-containing protein</fullName>
    </recommendedName>
</protein>
<keyword evidence="3" id="KW-1185">Reference proteome</keyword>
<proteinExistence type="predicted"/>
<name>A0A6J5DN39_9BURK</name>
<gene>
    <name evidence="2" type="ORF">LMG29739_02220</name>
</gene>
<accession>A0A6J5DN39</accession>